<dbReference type="RefSeq" id="WP_075667108.1">
    <property type="nucleotide sequence ID" value="NZ_CP019030.1"/>
</dbReference>
<sequence length="103" mass="11703">MKTTLKTESKLYGALLKWVEVADSTPSDPEQGVVLTYRADNGTLSFWQDFYEDDFEDLSFEDLVEAEEAIGYDTIAKALLTDVKSDADYNEENAKKFIECLEN</sequence>
<reference evidence="1 2" key="1">
    <citation type="submission" date="2016-12" db="EMBL/GenBank/DDBJ databases">
        <title>Complete Genome Sequence of Lactobacillus fermentum Strain SNUV175, a Probiotic for Treatment of Bacterial Vaginosis.</title>
        <authorList>
            <person name="Lee S."/>
            <person name="You H.J."/>
            <person name="Kwon B."/>
            <person name="Ko G."/>
        </authorList>
    </citation>
    <scope>NUCLEOTIDE SEQUENCE [LARGE SCALE GENOMIC DNA]</scope>
    <source>
        <strain evidence="1 2">SNUV175</strain>
    </source>
</reference>
<protein>
    <submittedName>
        <fullName evidence="1">Uncharacterized protein</fullName>
    </submittedName>
</protein>
<gene>
    <name evidence="1" type="ORF">BUW47_01890</name>
</gene>
<dbReference type="AlphaFoldDB" id="A0A1L7GTE5"/>
<organism evidence="1 2">
    <name type="scientific">Limosilactobacillus fermentum</name>
    <name type="common">Lactobacillus fermentum</name>
    <dbReference type="NCBI Taxonomy" id="1613"/>
    <lineage>
        <taxon>Bacteria</taxon>
        <taxon>Bacillati</taxon>
        <taxon>Bacillota</taxon>
        <taxon>Bacilli</taxon>
        <taxon>Lactobacillales</taxon>
        <taxon>Lactobacillaceae</taxon>
        <taxon>Limosilactobacillus</taxon>
    </lineage>
</organism>
<evidence type="ECO:0000313" key="2">
    <source>
        <dbReference type="Proteomes" id="UP000185427"/>
    </source>
</evidence>
<dbReference type="EMBL" id="CP019030">
    <property type="protein sequence ID" value="APU45268.1"/>
    <property type="molecule type" value="Genomic_DNA"/>
</dbReference>
<proteinExistence type="predicted"/>
<name>A0A1L7GTE5_LIMFE</name>
<accession>A0A1L7GTE5</accession>
<dbReference type="Proteomes" id="UP000185427">
    <property type="component" value="Chromosome"/>
</dbReference>
<evidence type="ECO:0000313" key="1">
    <source>
        <dbReference type="EMBL" id="APU45268.1"/>
    </source>
</evidence>